<evidence type="ECO:0000313" key="2">
    <source>
        <dbReference type="Proteomes" id="UP001384579"/>
    </source>
</evidence>
<dbReference type="RefSeq" id="WP_340519249.1">
    <property type="nucleotide sequence ID" value="NZ_JBBLXS010000157.1"/>
</dbReference>
<name>A0ABU8YN85_9CYAN</name>
<sequence>MHDLYTLIEKIKKAPAMYLGRHSIICLQAFLSGYSVAKYELGEQPTKQDSDFMQFPEWIRKRFNVQTSQSWANVILFYSEDESKALDQFFALFCEFIDRHASADTLGEGGLEIEEKVQVFRN</sequence>
<evidence type="ECO:0000313" key="1">
    <source>
        <dbReference type="EMBL" id="MEK0185869.1"/>
    </source>
</evidence>
<reference evidence="1 2" key="1">
    <citation type="journal article" date="2020" name="Harmful Algae">
        <title>Molecular and morphological characterization of a novel dihydroanatoxin-a producing Microcoleus species (cyanobacteria) from the Russian River, California, USA.</title>
        <authorList>
            <person name="Conklin K.Y."/>
            <person name="Stancheva R."/>
            <person name="Otten T.G."/>
            <person name="Fadness R."/>
            <person name="Boyer G.L."/>
            <person name="Read B."/>
            <person name="Zhang X."/>
            <person name="Sheath R.G."/>
        </authorList>
    </citation>
    <scope>NUCLEOTIDE SEQUENCE [LARGE SCALE GENOMIC DNA]</scope>
    <source>
        <strain evidence="1 2">PTRS2</strain>
    </source>
</reference>
<comment type="caution">
    <text evidence="1">The sequence shown here is derived from an EMBL/GenBank/DDBJ whole genome shotgun (WGS) entry which is preliminary data.</text>
</comment>
<organism evidence="1 2">
    <name type="scientific">Microcoleus anatoxicus PTRS2</name>
    <dbReference type="NCBI Taxonomy" id="2705321"/>
    <lineage>
        <taxon>Bacteria</taxon>
        <taxon>Bacillati</taxon>
        <taxon>Cyanobacteriota</taxon>
        <taxon>Cyanophyceae</taxon>
        <taxon>Oscillatoriophycideae</taxon>
        <taxon>Oscillatoriales</taxon>
        <taxon>Microcoleaceae</taxon>
        <taxon>Microcoleus</taxon>
        <taxon>Microcoleus anatoxicus</taxon>
    </lineage>
</organism>
<protein>
    <submittedName>
        <fullName evidence="1">Uncharacterized protein</fullName>
    </submittedName>
</protein>
<accession>A0ABU8YN85</accession>
<proteinExistence type="predicted"/>
<dbReference type="Proteomes" id="UP001384579">
    <property type="component" value="Unassembled WGS sequence"/>
</dbReference>
<gene>
    <name evidence="1" type="ORF">WMG39_13585</name>
</gene>
<dbReference type="EMBL" id="JBBLXS010000157">
    <property type="protein sequence ID" value="MEK0185869.1"/>
    <property type="molecule type" value="Genomic_DNA"/>
</dbReference>
<keyword evidence="2" id="KW-1185">Reference proteome</keyword>